<name>A0A0C3HK49_OIDMZ</name>
<feature type="compositionally biased region" description="Basic and acidic residues" evidence="1">
    <location>
        <begin position="8"/>
        <end position="20"/>
    </location>
</feature>
<feature type="region of interest" description="Disordered" evidence="1">
    <location>
        <begin position="47"/>
        <end position="68"/>
    </location>
</feature>
<reference evidence="2 3" key="1">
    <citation type="submission" date="2014-04" db="EMBL/GenBank/DDBJ databases">
        <authorList>
            <consortium name="DOE Joint Genome Institute"/>
            <person name="Kuo A."/>
            <person name="Martino E."/>
            <person name="Perotto S."/>
            <person name="Kohler A."/>
            <person name="Nagy L.G."/>
            <person name="Floudas D."/>
            <person name="Copeland A."/>
            <person name="Barry K.W."/>
            <person name="Cichocki N."/>
            <person name="Veneault-Fourrey C."/>
            <person name="LaButti K."/>
            <person name="Lindquist E.A."/>
            <person name="Lipzen A."/>
            <person name="Lundell T."/>
            <person name="Morin E."/>
            <person name="Murat C."/>
            <person name="Sun H."/>
            <person name="Tunlid A."/>
            <person name="Henrissat B."/>
            <person name="Grigoriev I.V."/>
            <person name="Hibbett D.S."/>
            <person name="Martin F."/>
            <person name="Nordberg H.P."/>
            <person name="Cantor M.N."/>
            <person name="Hua S.X."/>
        </authorList>
    </citation>
    <scope>NUCLEOTIDE SEQUENCE [LARGE SCALE GENOMIC DNA]</scope>
    <source>
        <strain evidence="2 3">Zn</strain>
    </source>
</reference>
<feature type="region of interest" description="Disordered" evidence="1">
    <location>
        <begin position="92"/>
        <end position="115"/>
    </location>
</feature>
<dbReference type="EMBL" id="KN832874">
    <property type="protein sequence ID" value="KIN02702.1"/>
    <property type="molecule type" value="Genomic_DNA"/>
</dbReference>
<dbReference type="AlphaFoldDB" id="A0A0C3HK49"/>
<keyword evidence="3" id="KW-1185">Reference proteome</keyword>
<feature type="region of interest" description="Disordered" evidence="1">
    <location>
        <begin position="1"/>
        <end position="29"/>
    </location>
</feature>
<reference evidence="3" key="2">
    <citation type="submission" date="2015-01" db="EMBL/GenBank/DDBJ databases">
        <title>Evolutionary Origins and Diversification of the Mycorrhizal Mutualists.</title>
        <authorList>
            <consortium name="DOE Joint Genome Institute"/>
            <consortium name="Mycorrhizal Genomics Consortium"/>
            <person name="Kohler A."/>
            <person name="Kuo A."/>
            <person name="Nagy L.G."/>
            <person name="Floudas D."/>
            <person name="Copeland A."/>
            <person name="Barry K.W."/>
            <person name="Cichocki N."/>
            <person name="Veneault-Fourrey C."/>
            <person name="LaButti K."/>
            <person name="Lindquist E.A."/>
            <person name="Lipzen A."/>
            <person name="Lundell T."/>
            <person name="Morin E."/>
            <person name="Murat C."/>
            <person name="Riley R."/>
            <person name="Ohm R."/>
            <person name="Sun H."/>
            <person name="Tunlid A."/>
            <person name="Henrissat B."/>
            <person name="Grigoriev I.V."/>
            <person name="Hibbett D.S."/>
            <person name="Martin F."/>
        </authorList>
    </citation>
    <scope>NUCLEOTIDE SEQUENCE [LARGE SCALE GENOMIC DNA]</scope>
    <source>
        <strain evidence="3">Zn</strain>
    </source>
</reference>
<protein>
    <submittedName>
        <fullName evidence="2">Uncharacterized protein</fullName>
    </submittedName>
</protein>
<organism evidence="2 3">
    <name type="scientific">Oidiodendron maius (strain Zn)</name>
    <dbReference type="NCBI Taxonomy" id="913774"/>
    <lineage>
        <taxon>Eukaryota</taxon>
        <taxon>Fungi</taxon>
        <taxon>Dikarya</taxon>
        <taxon>Ascomycota</taxon>
        <taxon>Pezizomycotina</taxon>
        <taxon>Leotiomycetes</taxon>
        <taxon>Leotiomycetes incertae sedis</taxon>
        <taxon>Myxotrichaceae</taxon>
        <taxon>Oidiodendron</taxon>
    </lineage>
</organism>
<dbReference type="InParanoid" id="A0A0C3HK49"/>
<accession>A0A0C3HK49</accession>
<dbReference type="Proteomes" id="UP000054321">
    <property type="component" value="Unassembled WGS sequence"/>
</dbReference>
<evidence type="ECO:0000313" key="3">
    <source>
        <dbReference type="Proteomes" id="UP000054321"/>
    </source>
</evidence>
<proteinExistence type="predicted"/>
<evidence type="ECO:0000256" key="1">
    <source>
        <dbReference type="SAM" id="MobiDB-lite"/>
    </source>
</evidence>
<gene>
    <name evidence="2" type="ORF">OIDMADRAFT_52533</name>
</gene>
<evidence type="ECO:0000313" key="2">
    <source>
        <dbReference type="EMBL" id="KIN02702.1"/>
    </source>
</evidence>
<dbReference type="HOGENOM" id="CLU_2109737_0_0_1"/>
<sequence length="115" mass="12368">MENPSGQETHELGDRTKLETSDGIDDIPLPTTLATCIEVREDLNEQPNIPMGYASGDGLQGSAAHSWRRSLAEPPLLSKLLLGAITKCHPRESIGAGKHHDHAPAPVRGKPFDQA</sequence>